<name>A0ABS5TP00_9ACTN</name>
<reference evidence="1 2" key="1">
    <citation type="submission" date="2021-05" db="EMBL/GenBank/DDBJ databases">
        <title>Kineosporia and Streptomyces sp. nov. two new marine actinobacteria isolated from Coral.</title>
        <authorList>
            <person name="Buangrab K."/>
            <person name="Sutthacheep M."/>
            <person name="Yeemin T."/>
            <person name="Harunari E."/>
            <person name="Igarashi Y."/>
            <person name="Kanchanasin P."/>
            <person name="Tanasupawat S."/>
            <person name="Phongsopitanun W."/>
        </authorList>
    </citation>
    <scope>NUCLEOTIDE SEQUENCE [LARGE SCALE GENOMIC DNA]</scope>
    <source>
        <strain evidence="1 2">J2-2</strain>
    </source>
</reference>
<dbReference type="CDD" id="cd07505">
    <property type="entry name" value="HAD_BPGM-like"/>
    <property type="match status" value="1"/>
</dbReference>
<dbReference type="SUPFAM" id="SSF56784">
    <property type="entry name" value="HAD-like"/>
    <property type="match status" value="1"/>
</dbReference>
<keyword evidence="1" id="KW-0378">Hydrolase</keyword>
<dbReference type="PANTHER" id="PTHR18901">
    <property type="entry name" value="2-DEOXYGLUCOSE-6-PHOSPHATE PHOSPHATASE 2"/>
    <property type="match status" value="1"/>
</dbReference>
<proteinExistence type="predicted"/>
<evidence type="ECO:0000313" key="2">
    <source>
        <dbReference type="Proteomes" id="UP001197247"/>
    </source>
</evidence>
<comment type="caution">
    <text evidence="1">The sequence shown here is derived from an EMBL/GenBank/DDBJ whole genome shotgun (WGS) entry which is preliminary data.</text>
</comment>
<dbReference type="InterPro" id="IPR006439">
    <property type="entry name" value="HAD-SF_hydro_IA"/>
</dbReference>
<organism evidence="1 2">
    <name type="scientific">Kineosporia corallincola</name>
    <dbReference type="NCBI Taxonomy" id="2835133"/>
    <lineage>
        <taxon>Bacteria</taxon>
        <taxon>Bacillati</taxon>
        <taxon>Actinomycetota</taxon>
        <taxon>Actinomycetes</taxon>
        <taxon>Kineosporiales</taxon>
        <taxon>Kineosporiaceae</taxon>
        <taxon>Kineosporia</taxon>
    </lineage>
</organism>
<dbReference type="PANTHER" id="PTHR18901:SF38">
    <property type="entry name" value="PSEUDOURIDINE-5'-PHOSPHATASE"/>
    <property type="match status" value="1"/>
</dbReference>
<keyword evidence="2" id="KW-1185">Reference proteome</keyword>
<dbReference type="GO" id="GO:0016787">
    <property type="term" value="F:hydrolase activity"/>
    <property type="evidence" value="ECO:0007669"/>
    <property type="project" value="UniProtKB-KW"/>
</dbReference>
<accession>A0ABS5TP00</accession>
<dbReference type="PRINTS" id="PR00413">
    <property type="entry name" value="HADHALOGNASE"/>
</dbReference>
<dbReference type="Gene3D" id="3.40.50.1000">
    <property type="entry name" value="HAD superfamily/HAD-like"/>
    <property type="match status" value="1"/>
</dbReference>
<evidence type="ECO:0000313" key="1">
    <source>
        <dbReference type="EMBL" id="MBT0771926.1"/>
    </source>
</evidence>
<dbReference type="InterPro" id="IPR036412">
    <property type="entry name" value="HAD-like_sf"/>
</dbReference>
<protein>
    <submittedName>
        <fullName evidence="1">HAD family hydrolase</fullName>
    </submittedName>
</protein>
<gene>
    <name evidence="1" type="ORF">KIH74_23495</name>
</gene>
<dbReference type="EMBL" id="JAHBAY010000010">
    <property type="protein sequence ID" value="MBT0771926.1"/>
    <property type="molecule type" value="Genomic_DNA"/>
</dbReference>
<dbReference type="Gene3D" id="1.10.150.240">
    <property type="entry name" value="Putative phosphatase, domain 2"/>
    <property type="match status" value="1"/>
</dbReference>
<sequence length="234" mass="25003">MTDISTPHPTGDPTTRPASLPAAVLWDMDGTLVDTEPYWMAEEHALVAEFGGTWSDEHAHNLIGNALIDSAHYIQRHGGVTLPAEEIIDRLTAGVVRRIADEVPWRPGARELLFALHDAGVPCALVTMSYRAMAEAILAGLPGEFFRFLVTGDEVTRGKPHPEPYLKAAGLLGVRPGDCVAIEDSLTGIASAEAAGVPLLAVEHLVPVPAHPGRTVARTLEGWTVHDLGRLAGR</sequence>
<dbReference type="RefSeq" id="WP_214158290.1">
    <property type="nucleotide sequence ID" value="NZ_JAHBAY010000010.1"/>
</dbReference>
<dbReference type="SFLD" id="SFLDS00003">
    <property type="entry name" value="Haloacid_Dehalogenase"/>
    <property type="match status" value="1"/>
</dbReference>
<dbReference type="SFLD" id="SFLDG01129">
    <property type="entry name" value="C1.5:_HAD__Beta-PGM__Phosphata"/>
    <property type="match status" value="1"/>
</dbReference>
<dbReference type="Pfam" id="PF00702">
    <property type="entry name" value="Hydrolase"/>
    <property type="match status" value="1"/>
</dbReference>
<dbReference type="InterPro" id="IPR023198">
    <property type="entry name" value="PGP-like_dom2"/>
</dbReference>
<dbReference type="NCBIfam" id="TIGR01509">
    <property type="entry name" value="HAD-SF-IA-v3"/>
    <property type="match status" value="1"/>
</dbReference>
<dbReference type="Proteomes" id="UP001197247">
    <property type="component" value="Unassembled WGS sequence"/>
</dbReference>
<dbReference type="InterPro" id="IPR023214">
    <property type="entry name" value="HAD_sf"/>
</dbReference>